<feature type="region of interest" description="Disordered" evidence="4">
    <location>
        <begin position="1"/>
        <end position="25"/>
    </location>
</feature>
<keyword evidence="1" id="KW-0436">Ligase</keyword>
<evidence type="ECO:0000313" key="6">
    <source>
        <dbReference type="EMBL" id="CAL1273051.1"/>
    </source>
</evidence>
<comment type="caution">
    <text evidence="6">The sequence shown here is derived from an EMBL/GenBank/DDBJ whole genome shotgun (WGS) entry which is preliminary data.</text>
</comment>
<dbReference type="EMBL" id="CAXIEN010000065">
    <property type="protein sequence ID" value="CAL1273051.1"/>
    <property type="molecule type" value="Genomic_DNA"/>
</dbReference>
<reference evidence="6 7" key="1">
    <citation type="submission" date="2024-04" db="EMBL/GenBank/DDBJ databases">
        <authorList>
            <person name="Rising A."/>
            <person name="Reimegard J."/>
            <person name="Sonavane S."/>
            <person name="Akerstrom W."/>
            <person name="Nylinder S."/>
            <person name="Hedman E."/>
            <person name="Kallberg Y."/>
        </authorList>
    </citation>
    <scope>NUCLEOTIDE SEQUENCE [LARGE SCALE GENOMIC DNA]</scope>
</reference>
<evidence type="ECO:0000256" key="2">
    <source>
        <dbReference type="ARBA" id="ARBA00022832"/>
    </source>
</evidence>
<dbReference type="PANTHER" id="PTHR43272:SF107">
    <property type="entry name" value="LONG-CHAIN-FATTY-ACID--COA LIGASE 5"/>
    <property type="match status" value="1"/>
</dbReference>
<evidence type="ECO:0000256" key="3">
    <source>
        <dbReference type="ARBA" id="ARBA00026121"/>
    </source>
</evidence>
<name>A0AAV1ZPK9_9ARAC</name>
<dbReference type="GO" id="GO:0004467">
    <property type="term" value="F:long-chain fatty acid-CoA ligase activity"/>
    <property type="evidence" value="ECO:0007669"/>
    <property type="project" value="UniProtKB-EC"/>
</dbReference>
<protein>
    <recommendedName>
        <fullName evidence="3">long-chain-fatty-acid--CoA ligase</fullName>
        <ecNumber evidence="3">6.2.1.3</ecNumber>
    </recommendedName>
</protein>
<evidence type="ECO:0000256" key="4">
    <source>
        <dbReference type="SAM" id="MobiDB-lite"/>
    </source>
</evidence>
<evidence type="ECO:0000313" key="7">
    <source>
        <dbReference type="Proteomes" id="UP001497382"/>
    </source>
</evidence>
<dbReference type="EC" id="6.2.1.3" evidence="3"/>
<gene>
    <name evidence="6" type="ORF">LARSCL_LOCUS6712</name>
</gene>
<dbReference type="InterPro" id="IPR042099">
    <property type="entry name" value="ANL_N_sf"/>
</dbReference>
<keyword evidence="2" id="KW-0276">Fatty acid metabolism</keyword>
<keyword evidence="2" id="KW-0443">Lipid metabolism</keyword>
<dbReference type="InterPro" id="IPR000873">
    <property type="entry name" value="AMP-dep_synth/lig_dom"/>
</dbReference>
<organism evidence="6 7">
    <name type="scientific">Larinioides sclopetarius</name>
    <dbReference type="NCBI Taxonomy" id="280406"/>
    <lineage>
        <taxon>Eukaryota</taxon>
        <taxon>Metazoa</taxon>
        <taxon>Ecdysozoa</taxon>
        <taxon>Arthropoda</taxon>
        <taxon>Chelicerata</taxon>
        <taxon>Arachnida</taxon>
        <taxon>Araneae</taxon>
        <taxon>Araneomorphae</taxon>
        <taxon>Entelegynae</taxon>
        <taxon>Araneoidea</taxon>
        <taxon>Araneidae</taxon>
        <taxon>Larinioides</taxon>
    </lineage>
</organism>
<proteinExistence type="predicted"/>
<evidence type="ECO:0000256" key="1">
    <source>
        <dbReference type="ARBA" id="ARBA00022598"/>
    </source>
</evidence>
<dbReference type="Pfam" id="PF00501">
    <property type="entry name" value="AMP-binding"/>
    <property type="match status" value="1"/>
</dbReference>
<feature type="domain" description="AMP-dependent synthetase/ligase" evidence="5">
    <location>
        <begin position="73"/>
        <end position="459"/>
    </location>
</feature>
<dbReference type="GO" id="GO:0016020">
    <property type="term" value="C:membrane"/>
    <property type="evidence" value="ECO:0007669"/>
    <property type="project" value="TreeGrafter"/>
</dbReference>
<dbReference type="SUPFAM" id="SSF56801">
    <property type="entry name" value="Acetyl-CoA synthetase-like"/>
    <property type="match status" value="1"/>
</dbReference>
<sequence>MSQHPAGVKPSNEQQSVEIPNSNGARKSKLVKNGETIRFAYENSETTWDAVQNGLKLSKNGRCFGWRNSESSFSWITYKEFIKRAENLGSGLIKVGLKPGQSSFVGIYAQNCVEWAIAQYGIWSQSAILVPLYDTLGPDASIFMVHQAEIEVVICDQDQKARNLITRKNEVPSLKCIIMINDMSQELNNFGKENGVKMHSFSEVVNIGEKASTSLLIPQSSDIALICYTSGTTGDPKGVILTHENLMSACTTVHFMMGDSAPTKEDSVISYLPLAHIFGQMVQLKFLIVGGSIGFFSGDISKLVDDMRILQPTFFPAVPRLLNKLYDKAQALVRSKLKIELCADNYAMETELRSVCKPFIESLGGRVRLIYSGAAPIYKHVLEFYTKIVGCKVMEIYGQTECSGPCTFVLLDSDYTGNVGSPVPCCVVKLIDVPEMNYLSKHSKGEVCIKGPGIFKGYLKDPKKTAEVLDSDGWLHTGDIGMWLPNGTLRIIDRKKNILKLSLGVYVAPEKIECIYALSPFVSQIFVHADSLKSFLVAIVVPEKETVLPWCKKHLMKCDSWIDICKDPSVRQLIFEDILRIGKEAGLHSFEQVKDIHLHPTVLTYESGFLTPTLKLKRDVWKKHFTMEIGALTVSKEIGALTNSKEIGALKNSNQETHELLNVPSLKTLK</sequence>
<dbReference type="Gene3D" id="3.40.50.12780">
    <property type="entry name" value="N-terminal domain of ligase-like"/>
    <property type="match status" value="1"/>
</dbReference>
<dbReference type="PANTHER" id="PTHR43272">
    <property type="entry name" value="LONG-CHAIN-FATTY-ACID--COA LIGASE"/>
    <property type="match status" value="1"/>
</dbReference>
<keyword evidence="7" id="KW-1185">Reference proteome</keyword>
<dbReference type="PROSITE" id="PS00455">
    <property type="entry name" value="AMP_BINDING"/>
    <property type="match status" value="1"/>
</dbReference>
<dbReference type="GO" id="GO:0005783">
    <property type="term" value="C:endoplasmic reticulum"/>
    <property type="evidence" value="ECO:0007669"/>
    <property type="project" value="TreeGrafter"/>
</dbReference>
<feature type="compositionally biased region" description="Polar residues" evidence="4">
    <location>
        <begin position="11"/>
        <end position="25"/>
    </location>
</feature>
<evidence type="ECO:0000259" key="5">
    <source>
        <dbReference type="Pfam" id="PF00501"/>
    </source>
</evidence>
<dbReference type="InterPro" id="IPR020845">
    <property type="entry name" value="AMP-binding_CS"/>
</dbReference>
<dbReference type="Proteomes" id="UP001497382">
    <property type="component" value="Unassembled WGS sequence"/>
</dbReference>
<dbReference type="AlphaFoldDB" id="A0AAV1ZPK9"/>
<accession>A0AAV1ZPK9</accession>